<dbReference type="EMBL" id="BAABHD010000076">
    <property type="protein sequence ID" value="GAA4464138.1"/>
    <property type="molecule type" value="Genomic_DNA"/>
</dbReference>
<reference evidence="2" key="1">
    <citation type="journal article" date="2019" name="Int. J. Syst. Evol. Microbiol.">
        <title>The Global Catalogue of Microorganisms (GCM) 10K type strain sequencing project: providing services to taxonomists for standard genome sequencing and annotation.</title>
        <authorList>
            <consortium name="The Broad Institute Genomics Platform"/>
            <consortium name="The Broad Institute Genome Sequencing Center for Infectious Disease"/>
            <person name="Wu L."/>
            <person name="Ma J."/>
        </authorList>
    </citation>
    <scope>NUCLEOTIDE SEQUENCE [LARGE SCALE GENOMIC DNA]</scope>
    <source>
        <strain evidence="2">JCM 17927</strain>
    </source>
</reference>
<accession>A0ABP8NDJ2</accession>
<organism evidence="1 2">
    <name type="scientific">Nibrella saemangeumensis</name>
    <dbReference type="NCBI Taxonomy" id="1084526"/>
    <lineage>
        <taxon>Bacteria</taxon>
        <taxon>Pseudomonadati</taxon>
        <taxon>Bacteroidota</taxon>
        <taxon>Cytophagia</taxon>
        <taxon>Cytophagales</taxon>
        <taxon>Spirosomataceae</taxon>
        <taxon>Nibrella</taxon>
    </lineage>
</organism>
<dbReference type="Proteomes" id="UP001501175">
    <property type="component" value="Unassembled WGS sequence"/>
</dbReference>
<name>A0ABP8NDJ2_9BACT</name>
<gene>
    <name evidence="1" type="ORF">GCM10023189_43010</name>
</gene>
<evidence type="ECO:0000313" key="1">
    <source>
        <dbReference type="EMBL" id="GAA4464138.1"/>
    </source>
</evidence>
<evidence type="ECO:0000313" key="2">
    <source>
        <dbReference type="Proteomes" id="UP001501175"/>
    </source>
</evidence>
<sequence>MKNAPKVKIESTIIKRIIVDDRVIYRHFFRWSERTDLNTLYITIHLKLLSGVSAGEGRYSVKLPKIKNADEFIRTSKYFYIDCEERAGRFDYQTAPLLGKKSTWRSELCSFRFEDLAAMEEKFLT</sequence>
<dbReference type="RefSeq" id="WP_345246943.1">
    <property type="nucleotide sequence ID" value="NZ_BAABHD010000076.1"/>
</dbReference>
<comment type="caution">
    <text evidence="1">The sequence shown here is derived from an EMBL/GenBank/DDBJ whole genome shotgun (WGS) entry which is preliminary data.</text>
</comment>
<protein>
    <submittedName>
        <fullName evidence="1">Uncharacterized protein</fullName>
    </submittedName>
</protein>
<keyword evidence="2" id="KW-1185">Reference proteome</keyword>
<proteinExistence type="predicted"/>